<sequence length="754" mass="83714">MKSHLNRRNIIFTSVATSFVAGFGFAATPDPASKKAAPPVTPQPKTTLPTAPSPAKKPFEIEQLGYKRSDDYHWMKDDNWQAVLRDPSLIKADVKAALIAENAYSAAMLASTQDLQTQIFEEMKGRIKEDDASVPSPDGPWEYYSRFEKGGQHPILARRPRSTTPFLDGVPSTDLTRAAEYILLNEDERAKGHDYYQASGAQHSSDHALYAWGEDTQGSEYYTIQVRDLATGEILPNPITSSAGDFVFSKDSQYIYWIWRDENSRPAKVFRRPARGGEDVLIYEEKDEGFFISIGAVSSEAFVVIGAGDHETSESWLIPASDPTAMPVVVEPRTPGLKYDLDHWDDRFIVYTNADDAIDFKIMTSTAAVPARSTWQEFVPHRPGIYVTSAEVTKRHMIRTERENANTRIVITRKSDLAEHTISVDEEAYSLGAGSGFEYDTDIIRYAYTSPTTPSQTFGYNMESREKVLLKTQVIPSGHNPADYTARRLYATAPDGEKVPVTVLMKAGTKLDGSSPLLLYGYGSYGIPMDPTFSIRSLSLVNRGWIYAIAHIRGGTEKGYGWFLDGRKYKKKNTFTDFIAACESLCDAGYGTRGKVVAYGGSAGGMLMGAIANMRPELWAGVIGAVPFVDVLNTMSDTSLPLTPPEWPEWGNPLEDKQAYEYIVSYSPYDNIEAKPYPPVLATGGLSDPRVTYWEPMKWIAKLREKSTSGAPMLLKINMEAGHGGASGRFDFLKEIAFDYAFAIWAQDKGWTKT</sequence>
<evidence type="ECO:0000259" key="8">
    <source>
        <dbReference type="Pfam" id="PF02897"/>
    </source>
</evidence>
<dbReference type="InterPro" id="IPR051543">
    <property type="entry name" value="Serine_Peptidase_S9A"/>
</dbReference>
<dbReference type="EMBL" id="GL883080">
    <property type="protein sequence ID" value="EGF89918.1"/>
    <property type="molecule type" value="Genomic_DNA"/>
</dbReference>
<evidence type="ECO:0000313" key="10">
    <source>
        <dbReference type="Proteomes" id="UP000006512"/>
    </source>
</evidence>
<feature type="domain" description="Peptidase S9 prolyl oligopeptidase catalytic" evidence="7">
    <location>
        <begin position="532"/>
        <end position="743"/>
    </location>
</feature>
<dbReference type="STRING" id="715226.ABI_43420"/>
<keyword evidence="3 9" id="KW-0378">Hydrolase</keyword>
<dbReference type="Pfam" id="PF00326">
    <property type="entry name" value="Peptidase_S9"/>
    <property type="match status" value="1"/>
</dbReference>
<dbReference type="SUPFAM" id="SSF53474">
    <property type="entry name" value="alpha/beta-Hydrolases"/>
    <property type="match status" value="1"/>
</dbReference>
<gene>
    <name evidence="9" type="ORF">ABI_43420</name>
</gene>
<dbReference type="PROSITE" id="PS00708">
    <property type="entry name" value="PRO_ENDOPEP_SER"/>
    <property type="match status" value="1"/>
</dbReference>
<dbReference type="Gene3D" id="2.130.10.120">
    <property type="entry name" value="Prolyl oligopeptidase, N-terminal domain"/>
    <property type="match status" value="1"/>
</dbReference>
<dbReference type="InterPro" id="IPR002470">
    <property type="entry name" value="Peptidase_S9A"/>
</dbReference>
<dbReference type="Proteomes" id="UP000006512">
    <property type="component" value="Unassembled WGS sequence"/>
</dbReference>
<dbReference type="Gene3D" id="3.40.50.1820">
    <property type="entry name" value="alpha/beta hydrolase"/>
    <property type="match status" value="1"/>
</dbReference>
<evidence type="ECO:0000256" key="3">
    <source>
        <dbReference type="ARBA" id="ARBA00022801"/>
    </source>
</evidence>
<dbReference type="AlphaFoldDB" id="F4QT48"/>
<keyword evidence="10" id="KW-1185">Reference proteome</keyword>
<feature type="region of interest" description="Disordered" evidence="5">
    <location>
        <begin position="31"/>
        <end position="57"/>
    </location>
</feature>
<dbReference type="InterPro" id="IPR023302">
    <property type="entry name" value="Pept_S9A_N"/>
</dbReference>
<feature type="signal peptide" evidence="6">
    <location>
        <begin position="1"/>
        <end position="26"/>
    </location>
</feature>
<feature type="domain" description="Peptidase S9A N-terminal" evidence="8">
    <location>
        <begin position="64"/>
        <end position="472"/>
    </location>
</feature>
<dbReference type="InterPro" id="IPR029058">
    <property type="entry name" value="AB_hydrolase_fold"/>
</dbReference>
<evidence type="ECO:0000256" key="5">
    <source>
        <dbReference type="SAM" id="MobiDB-lite"/>
    </source>
</evidence>
<evidence type="ECO:0000256" key="2">
    <source>
        <dbReference type="ARBA" id="ARBA00022670"/>
    </source>
</evidence>
<dbReference type="RefSeq" id="WP_006275117.1">
    <property type="nucleotide sequence ID" value="NZ_GL883080.1"/>
</dbReference>
<keyword evidence="6" id="KW-0732">Signal</keyword>
<organism evidence="9 10">
    <name type="scientific">Asticcacaulis biprosthecium C19</name>
    <dbReference type="NCBI Taxonomy" id="715226"/>
    <lineage>
        <taxon>Bacteria</taxon>
        <taxon>Pseudomonadati</taxon>
        <taxon>Pseudomonadota</taxon>
        <taxon>Alphaproteobacteria</taxon>
        <taxon>Caulobacterales</taxon>
        <taxon>Caulobacteraceae</taxon>
        <taxon>Asticcacaulis</taxon>
    </lineage>
</organism>
<dbReference type="Pfam" id="PF02897">
    <property type="entry name" value="Peptidase_S9_N"/>
    <property type="match status" value="1"/>
</dbReference>
<keyword evidence="2 9" id="KW-0645">Protease</keyword>
<evidence type="ECO:0000256" key="4">
    <source>
        <dbReference type="ARBA" id="ARBA00022825"/>
    </source>
</evidence>
<name>F4QT48_9CAUL</name>
<dbReference type="EC" id="3.4.21.83" evidence="9"/>
<dbReference type="PANTHER" id="PTHR11757:SF19">
    <property type="entry name" value="PROLYL ENDOPEPTIDASE-LIKE"/>
    <property type="match status" value="1"/>
</dbReference>
<dbReference type="GO" id="GO:0004252">
    <property type="term" value="F:serine-type endopeptidase activity"/>
    <property type="evidence" value="ECO:0007669"/>
    <property type="project" value="UniProtKB-EC"/>
</dbReference>
<dbReference type="eggNOG" id="COG1770">
    <property type="taxonomic scope" value="Bacteria"/>
</dbReference>
<dbReference type="GO" id="GO:0006508">
    <property type="term" value="P:proteolysis"/>
    <property type="evidence" value="ECO:0007669"/>
    <property type="project" value="UniProtKB-KW"/>
</dbReference>
<dbReference type="HOGENOM" id="CLU_011290_0_1_5"/>
<evidence type="ECO:0000313" key="9">
    <source>
        <dbReference type="EMBL" id="EGF89918.1"/>
    </source>
</evidence>
<evidence type="ECO:0000256" key="6">
    <source>
        <dbReference type="SAM" id="SignalP"/>
    </source>
</evidence>
<accession>F4QT48</accession>
<protein>
    <submittedName>
        <fullName evidence="9">Protease 2</fullName>
        <ecNumber evidence="9">3.4.21.83</ecNumber>
    </submittedName>
</protein>
<dbReference type="InterPro" id="IPR002471">
    <property type="entry name" value="Pept_S9_AS"/>
</dbReference>
<evidence type="ECO:0000256" key="1">
    <source>
        <dbReference type="ARBA" id="ARBA00005228"/>
    </source>
</evidence>
<reference evidence="10" key="1">
    <citation type="submission" date="2011-03" db="EMBL/GenBank/DDBJ databases">
        <title>Draft genome sequence of Brevundimonas diminuta.</title>
        <authorList>
            <person name="Brown P.J.B."/>
            <person name="Buechlein A."/>
            <person name="Hemmerich C."/>
            <person name="Brun Y.V."/>
        </authorList>
    </citation>
    <scope>NUCLEOTIDE SEQUENCE [LARGE SCALE GENOMIC DNA]</scope>
    <source>
        <strain evidence="10">C19</strain>
    </source>
</reference>
<feature type="chain" id="PRO_5003320422" evidence="6">
    <location>
        <begin position="27"/>
        <end position="754"/>
    </location>
</feature>
<keyword evidence="4" id="KW-0720">Serine protease</keyword>
<dbReference type="PANTHER" id="PTHR11757">
    <property type="entry name" value="PROTEASE FAMILY S9A OLIGOPEPTIDASE"/>
    <property type="match status" value="1"/>
</dbReference>
<dbReference type="SUPFAM" id="SSF50993">
    <property type="entry name" value="Peptidase/esterase 'gauge' domain"/>
    <property type="match status" value="1"/>
</dbReference>
<evidence type="ECO:0000259" key="7">
    <source>
        <dbReference type="Pfam" id="PF00326"/>
    </source>
</evidence>
<dbReference type="InterPro" id="IPR001375">
    <property type="entry name" value="Peptidase_S9_cat"/>
</dbReference>
<dbReference type="OrthoDB" id="9801421at2"/>
<proteinExistence type="inferred from homology"/>
<comment type="similarity">
    <text evidence="1">Belongs to the peptidase S9A family.</text>
</comment>
<dbReference type="PRINTS" id="PR00862">
    <property type="entry name" value="PROLIGOPTASE"/>
</dbReference>